<sequence length="164" mass="18758">MASYRYLLNIAYIGKSFRGAQRQVNGTFPRANDPLTVQGRLEMALKQLKSINEPVVSMSSRTDSGVHAINSTCHVNLIRRNGVYEPSTITICLNKYFNKQDIPIRILRTYVVPETFNSRFQAISRTYLYRMVIAKADGLNVAPNLHYIPIEELDRLQILLILIK</sequence>
<dbReference type="Proteomes" id="UP001162164">
    <property type="component" value="Unassembled WGS sequence"/>
</dbReference>
<accession>A0ABQ9K4S3</accession>
<organism evidence="2 3">
    <name type="scientific">Molorchus minor</name>
    <dbReference type="NCBI Taxonomy" id="1323400"/>
    <lineage>
        <taxon>Eukaryota</taxon>
        <taxon>Metazoa</taxon>
        <taxon>Ecdysozoa</taxon>
        <taxon>Arthropoda</taxon>
        <taxon>Hexapoda</taxon>
        <taxon>Insecta</taxon>
        <taxon>Pterygota</taxon>
        <taxon>Neoptera</taxon>
        <taxon>Endopterygota</taxon>
        <taxon>Coleoptera</taxon>
        <taxon>Polyphaga</taxon>
        <taxon>Cucujiformia</taxon>
        <taxon>Chrysomeloidea</taxon>
        <taxon>Cerambycidae</taxon>
        <taxon>Lamiinae</taxon>
        <taxon>Monochamini</taxon>
        <taxon>Molorchus</taxon>
    </lineage>
</organism>
<keyword evidence="3" id="KW-1185">Reference proteome</keyword>
<dbReference type="PANTHER" id="PTHR11142:SF0">
    <property type="entry name" value="TRNA PSEUDOURIDINE SYNTHASE-LIKE 1"/>
    <property type="match status" value="1"/>
</dbReference>
<evidence type="ECO:0000313" key="2">
    <source>
        <dbReference type="EMBL" id="KAJ8985007.1"/>
    </source>
</evidence>
<name>A0ABQ9K4S3_9CUCU</name>
<keyword evidence="1" id="KW-0413">Isomerase</keyword>
<evidence type="ECO:0000256" key="1">
    <source>
        <dbReference type="ARBA" id="ARBA00023235"/>
    </source>
</evidence>
<proteinExistence type="predicted"/>
<dbReference type="InterPro" id="IPR001406">
    <property type="entry name" value="PsdUridine_synth_TruA"/>
</dbReference>
<reference evidence="2" key="1">
    <citation type="journal article" date="2023" name="Insect Mol. Biol.">
        <title>Genome sequencing provides insights into the evolution of gene families encoding plant cell wall-degrading enzymes in longhorned beetles.</title>
        <authorList>
            <person name="Shin N.R."/>
            <person name="Okamura Y."/>
            <person name="Kirsch R."/>
            <person name="Pauchet Y."/>
        </authorList>
    </citation>
    <scope>NUCLEOTIDE SEQUENCE</scope>
    <source>
        <strain evidence="2">MMC_N1</strain>
    </source>
</reference>
<dbReference type="PANTHER" id="PTHR11142">
    <property type="entry name" value="PSEUDOURIDYLATE SYNTHASE"/>
    <property type="match status" value="1"/>
</dbReference>
<evidence type="ECO:0000313" key="3">
    <source>
        <dbReference type="Proteomes" id="UP001162164"/>
    </source>
</evidence>
<dbReference type="InterPro" id="IPR020094">
    <property type="entry name" value="TruA/RsuA/RluB/E/F_N"/>
</dbReference>
<gene>
    <name evidence="2" type="ORF">NQ317_016918</name>
</gene>
<comment type="caution">
    <text evidence="2">The sequence shown here is derived from an EMBL/GenBank/DDBJ whole genome shotgun (WGS) entry which is preliminary data.</text>
</comment>
<dbReference type="Gene3D" id="3.30.70.580">
    <property type="entry name" value="Pseudouridine synthase I, catalytic domain, N-terminal subdomain"/>
    <property type="match status" value="1"/>
</dbReference>
<dbReference type="EMBL" id="JAPWTJ010000021">
    <property type="protein sequence ID" value="KAJ8985007.1"/>
    <property type="molecule type" value="Genomic_DNA"/>
</dbReference>
<protein>
    <submittedName>
        <fullName evidence="2">Uncharacterized protein</fullName>
    </submittedName>
</protein>
<dbReference type="InterPro" id="IPR020103">
    <property type="entry name" value="PsdUridine_synth_cat_dom_sf"/>
</dbReference>
<dbReference type="SUPFAM" id="SSF55120">
    <property type="entry name" value="Pseudouridine synthase"/>
    <property type="match status" value="1"/>
</dbReference>